<sequence>MESESSPQRHLENVNTPSEIDQAPLNSTTSSVPSAIIIISDSDDENNVDGNVVIVIDSDEDKNKIKRESLDRYNRRLKYKMRRAINILLRYNSHLSEENISYLENKKYEMRCGNNNRVVENVVNRVSRVESERPRSEKQILRGLQTLRRRYLEAIRASYEIIEIWLRHNVESDCDALTDCMKWASPFIINKKNYMPVMTSPYDGEVLSNDLDSFVKNIGFSDSESSSGESEISSGQNERTYDILYFDDGVFYENPSLNLQHHTNHTKKKPHNQNLTPQQRLKQRKQRLKQRKQWLKRRQQLRDRFKISRLEPGSLAGPDDVCVSDGQTRHQPSPRIDAITPALDDQESCINDELPCRCNNRQIVETNSLSSETATSSSHAITNDLLTTPIMRVQRRSRSRTRNHSTPRRLCTVSPPISRAHIKPPEQMREKSRSPLHAPGSPTLPLVPTIPRLSPSHLPRSPSTDTTTTTDIGASTVTTTTTGRPHLSQSPPEALGSTLQRVLTDDDDGASATLSQVALTLLELSEQ</sequence>
<dbReference type="Proteomes" id="UP000007819">
    <property type="component" value="Chromosome X"/>
</dbReference>
<protein>
    <submittedName>
        <fullName evidence="2">Uncharacterized protein</fullName>
    </submittedName>
</protein>
<dbReference type="EnsemblMetazoa" id="XM_029485974.1">
    <property type="protein sequence ID" value="XP_029341834.1"/>
    <property type="gene ID" value="LOC115033433"/>
</dbReference>
<feature type="compositionally biased region" description="Basic residues" evidence="1">
    <location>
        <begin position="262"/>
        <end position="271"/>
    </location>
</feature>
<reference evidence="2" key="2">
    <citation type="submission" date="2022-06" db="UniProtKB">
        <authorList>
            <consortium name="EnsemblMetazoa"/>
        </authorList>
    </citation>
    <scope>IDENTIFICATION</scope>
</reference>
<feature type="region of interest" description="Disordered" evidence="1">
    <location>
        <begin position="305"/>
        <end position="334"/>
    </location>
</feature>
<evidence type="ECO:0000313" key="3">
    <source>
        <dbReference type="Proteomes" id="UP000007819"/>
    </source>
</evidence>
<feature type="region of interest" description="Disordered" evidence="1">
    <location>
        <begin position="369"/>
        <end position="494"/>
    </location>
</feature>
<dbReference type="RefSeq" id="XP_029341834.1">
    <property type="nucleotide sequence ID" value="XM_029485974.1"/>
</dbReference>
<dbReference type="OrthoDB" id="6611512at2759"/>
<evidence type="ECO:0000313" key="2">
    <source>
        <dbReference type="EnsemblMetazoa" id="XP_029341834.1"/>
    </source>
</evidence>
<name>A0A8R2JLY8_ACYPI</name>
<feature type="region of interest" description="Disordered" evidence="1">
    <location>
        <begin position="1"/>
        <end position="28"/>
    </location>
</feature>
<dbReference type="GeneID" id="115033433"/>
<feature type="compositionally biased region" description="Basic and acidic residues" evidence="1">
    <location>
        <begin position="423"/>
        <end position="433"/>
    </location>
</feature>
<organism evidence="2 3">
    <name type="scientific">Acyrthosiphon pisum</name>
    <name type="common">Pea aphid</name>
    <dbReference type="NCBI Taxonomy" id="7029"/>
    <lineage>
        <taxon>Eukaryota</taxon>
        <taxon>Metazoa</taxon>
        <taxon>Ecdysozoa</taxon>
        <taxon>Arthropoda</taxon>
        <taxon>Hexapoda</taxon>
        <taxon>Insecta</taxon>
        <taxon>Pterygota</taxon>
        <taxon>Neoptera</taxon>
        <taxon>Paraneoptera</taxon>
        <taxon>Hemiptera</taxon>
        <taxon>Sternorrhyncha</taxon>
        <taxon>Aphidomorpha</taxon>
        <taxon>Aphidoidea</taxon>
        <taxon>Aphididae</taxon>
        <taxon>Macrosiphini</taxon>
        <taxon>Acyrthosiphon</taxon>
    </lineage>
</organism>
<feature type="region of interest" description="Disordered" evidence="1">
    <location>
        <begin position="260"/>
        <end position="289"/>
    </location>
</feature>
<keyword evidence="3" id="KW-1185">Reference proteome</keyword>
<dbReference type="KEGG" id="api:115033433"/>
<accession>A0A8R2JLY8</accession>
<feature type="compositionally biased region" description="Low complexity" evidence="1">
    <location>
        <begin position="451"/>
        <end position="483"/>
    </location>
</feature>
<feature type="compositionally biased region" description="Low complexity" evidence="1">
    <location>
        <begin position="369"/>
        <end position="378"/>
    </location>
</feature>
<reference evidence="3" key="1">
    <citation type="submission" date="2010-06" db="EMBL/GenBank/DDBJ databases">
        <authorList>
            <person name="Jiang H."/>
            <person name="Abraham K."/>
            <person name="Ali S."/>
            <person name="Alsbrooks S.L."/>
            <person name="Anim B.N."/>
            <person name="Anosike U.S."/>
            <person name="Attaway T."/>
            <person name="Bandaranaike D.P."/>
            <person name="Battles P.K."/>
            <person name="Bell S.N."/>
            <person name="Bell A.V."/>
            <person name="Beltran B."/>
            <person name="Bickham C."/>
            <person name="Bustamante Y."/>
            <person name="Caleb T."/>
            <person name="Canada A."/>
            <person name="Cardenas V."/>
            <person name="Carter K."/>
            <person name="Chacko J."/>
            <person name="Chandrabose M.N."/>
            <person name="Chavez D."/>
            <person name="Chavez A."/>
            <person name="Chen L."/>
            <person name="Chu H.-S."/>
            <person name="Claassen K.J."/>
            <person name="Cockrell R."/>
            <person name="Collins M."/>
            <person name="Cooper J.A."/>
            <person name="Cree A."/>
            <person name="Curry S.M."/>
            <person name="Da Y."/>
            <person name="Dao M.D."/>
            <person name="Das B."/>
            <person name="Davila M.-L."/>
            <person name="Davy-Carroll L."/>
            <person name="Denson S."/>
            <person name="Dinh H."/>
            <person name="Ebong V.E."/>
            <person name="Edwards J.R."/>
            <person name="Egan A."/>
            <person name="El-Daye J."/>
            <person name="Escobedo L."/>
            <person name="Fernandez S."/>
            <person name="Fernando P.R."/>
            <person name="Flagg N."/>
            <person name="Forbes L.D."/>
            <person name="Fowler R.G."/>
            <person name="Fu Q."/>
            <person name="Gabisi R.A."/>
            <person name="Ganer J."/>
            <person name="Garbino Pronczuk A."/>
            <person name="Garcia R.M."/>
            <person name="Garner T."/>
            <person name="Garrett T.E."/>
            <person name="Gonzalez D.A."/>
            <person name="Hamid H."/>
            <person name="Hawkins E.S."/>
            <person name="Hirani K."/>
            <person name="Hogues M.E."/>
            <person name="Hollins B."/>
            <person name="Hsiao C.-H."/>
            <person name="Jabil R."/>
            <person name="James M.L."/>
            <person name="Jhangiani S.N."/>
            <person name="Johnson B."/>
            <person name="Johnson Q."/>
            <person name="Joshi V."/>
            <person name="Kalu J.B."/>
            <person name="Kam C."/>
            <person name="Kashfia A."/>
            <person name="Keebler J."/>
            <person name="Kisamo H."/>
            <person name="Kovar C.L."/>
            <person name="Lago L.A."/>
            <person name="Lai C.-Y."/>
            <person name="Laidlaw J."/>
            <person name="Lara F."/>
            <person name="Le T.-K."/>
            <person name="Lee S.L."/>
            <person name="Legall F.H."/>
            <person name="Lemon S.J."/>
            <person name="Lewis L.R."/>
            <person name="Li B."/>
            <person name="Liu Y."/>
            <person name="Liu Y.-S."/>
            <person name="Lopez J."/>
            <person name="Lozado R.J."/>
            <person name="Lu J."/>
            <person name="Madu R.C."/>
            <person name="Maheshwari M."/>
            <person name="Maheshwari R."/>
            <person name="Malloy K."/>
            <person name="Martinez E."/>
            <person name="Mathew T."/>
            <person name="Mercado I.C."/>
            <person name="Mercado C."/>
            <person name="Meyer B."/>
            <person name="Montgomery K."/>
            <person name="Morgan M.B."/>
            <person name="Munidasa M."/>
            <person name="Nazareth L.V."/>
            <person name="Nelson J."/>
            <person name="Ng B.M."/>
            <person name="Nguyen N.B."/>
            <person name="Nguyen P.Q."/>
            <person name="Nguyen T."/>
            <person name="Obregon M."/>
            <person name="Okwuonu G.O."/>
            <person name="Onwere C.G."/>
            <person name="Orozco G."/>
            <person name="Parra A."/>
            <person name="Patel S."/>
            <person name="Patil S."/>
            <person name="Perez A."/>
            <person name="Perez Y."/>
            <person name="Pham C."/>
            <person name="Primus E.L."/>
            <person name="Pu L.-L."/>
            <person name="Puazo M."/>
            <person name="Qin X."/>
            <person name="Quiroz J.B."/>
            <person name="Reese J."/>
            <person name="Richards S."/>
            <person name="Rives C.M."/>
            <person name="Robberts R."/>
            <person name="Ruiz S.J."/>
            <person name="Ruiz M.J."/>
            <person name="Santibanez J."/>
            <person name="Schneider B.W."/>
            <person name="Sisson I."/>
            <person name="Smith M."/>
            <person name="Sodergren E."/>
            <person name="Song X.-Z."/>
            <person name="Song B.B."/>
            <person name="Summersgill H."/>
            <person name="Thelus R."/>
            <person name="Thornton R.D."/>
            <person name="Trejos Z.Y."/>
            <person name="Usmani K."/>
            <person name="Vattathil S."/>
            <person name="Villasana D."/>
            <person name="Walker D.L."/>
            <person name="Wang S."/>
            <person name="Wang K."/>
            <person name="White C.S."/>
            <person name="Williams A.C."/>
            <person name="Williamson J."/>
            <person name="Wilson K."/>
            <person name="Woghiren I.O."/>
            <person name="Woodworth J.R."/>
            <person name="Worley K.C."/>
            <person name="Wright R.A."/>
            <person name="Wu W."/>
            <person name="Young L."/>
            <person name="Zhang L."/>
            <person name="Zhang J."/>
            <person name="Zhu Y."/>
            <person name="Muzny D.M."/>
            <person name="Weinstock G."/>
            <person name="Gibbs R.A."/>
        </authorList>
    </citation>
    <scope>NUCLEOTIDE SEQUENCE [LARGE SCALE GENOMIC DNA]</scope>
    <source>
        <strain evidence="3">LSR1</strain>
    </source>
</reference>
<proteinExistence type="predicted"/>
<evidence type="ECO:0000256" key="1">
    <source>
        <dbReference type="SAM" id="MobiDB-lite"/>
    </source>
</evidence>
<feature type="compositionally biased region" description="Basic residues" evidence="1">
    <location>
        <begin position="393"/>
        <end position="407"/>
    </location>
</feature>
<dbReference type="AlphaFoldDB" id="A0A8R2JLY8"/>